<dbReference type="Proteomes" id="UP000636956">
    <property type="component" value="Unassembled WGS sequence"/>
</dbReference>
<evidence type="ECO:0000313" key="1">
    <source>
        <dbReference type="EMBL" id="GGJ91597.1"/>
    </source>
</evidence>
<dbReference type="RefSeq" id="WP_188744461.1">
    <property type="nucleotide sequence ID" value="NZ_BAABFW010000066.1"/>
</dbReference>
<keyword evidence="2" id="KW-1185">Reference proteome</keyword>
<evidence type="ECO:0000313" key="2">
    <source>
        <dbReference type="Proteomes" id="UP000636956"/>
    </source>
</evidence>
<dbReference type="InterPro" id="IPR011749">
    <property type="entry name" value="CHP02243"/>
</dbReference>
<accession>A0A917UWD4</accession>
<dbReference type="AlphaFoldDB" id="A0A917UWD4"/>
<name>A0A917UWD4_9MICO</name>
<sequence>MSLPSPDLDDRRFQDLVDDAKRLVALRCPEWSDHNVSDPGVTLIEAFAFMTDELFYRLNRVPDKLYVAFLDLIGTTLYPPTAATADVVMWLAAPRDEVVVVPPRTEVGTPRTEQDQSIVFQTTAELQIPPRSLAHVGRRSGYVEGDADASVDAKVFVRNARLGNDALEAFASKPKIGDELLFGLDEPAPGLAIGLRLDCAVRGVGVDPLDPPIVWEAWTAPGWTRCDLVSDGTKGLNQAGDVVVIVPRDHVASVIGDERAGWLRCRLVEREPDVPTYSAAPLVRAAAASTLGGVAQALHARTVDDEVLGLSEGVPGQSFPLEEQPVVDDGEPFVVEVGTGAGWEEWVEADSFAGSGPDARHVMVDRAKATVTFPPAVREPDGTLRRYGATPAKGVPLRVPRYRVGGGRIGNVAAGALSVLRSTVPFVSSAVNRAAAHDGTDGETIDEAKVRGPLALRTRDRAVTLEDYEQLAKRAAPGVARTHAIAARGAGDGLGVRLLVVPTAAVADDGRIAFADLQPSDELLAVISDDLDGRRLAGTRLVVEPPEYQGVTVVAKLVAHPRVAVDRLQADALAALYGRFDPIRGGADGTGWQFGRPVLAGEVYSVLQSLPGTELVDEVLLFSADPATGKRGEPVQRIDIGPNALVFSFEHRIRVTAGV</sequence>
<reference evidence="1" key="1">
    <citation type="journal article" date="2014" name="Int. J. Syst. Evol. Microbiol.">
        <title>Complete genome sequence of Corynebacterium casei LMG S-19264T (=DSM 44701T), isolated from a smear-ripened cheese.</title>
        <authorList>
            <consortium name="US DOE Joint Genome Institute (JGI-PGF)"/>
            <person name="Walter F."/>
            <person name="Albersmeier A."/>
            <person name="Kalinowski J."/>
            <person name="Ruckert C."/>
        </authorList>
    </citation>
    <scope>NUCLEOTIDE SEQUENCE</scope>
    <source>
        <strain evidence="1">CGMCC 1.8984</strain>
    </source>
</reference>
<dbReference type="EMBL" id="BMMD01000024">
    <property type="protein sequence ID" value="GGJ91597.1"/>
    <property type="molecule type" value="Genomic_DNA"/>
</dbReference>
<comment type="caution">
    <text evidence="1">The sequence shown here is derived from an EMBL/GenBank/DDBJ whole genome shotgun (WGS) entry which is preliminary data.</text>
</comment>
<organism evidence="1 2">
    <name type="scientific">Agromyces bauzanensis</name>
    <dbReference type="NCBI Taxonomy" id="1308924"/>
    <lineage>
        <taxon>Bacteria</taxon>
        <taxon>Bacillati</taxon>
        <taxon>Actinomycetota</taxon>
        <taxon>Actinomycetes</taxon>
        <taxon>Micrococcales</taxon>
        <taxon>Microbacteriaceae</taxon>
        <taxon>Agromyces</taxon>
    </lineage>
</organism>
<dbReference type="NCBIfam" id="TIGR02243">
    <property type="entry name" value="putative baseplate assembly protein"/>
    <property type="match status" value="1"/>
</dbReference>
<gene>
    <name evidence="1" type="ORF">GCM10011372_32580</name>
</gene>
<protein>
    <submittedName>
        <fullName evidence="1">Baseplate assembly protein</fullName>
    </submittedName>
</protein>
<proteinExistence type="predicted"/>
<reference evidence="1" key="2">
    <citation type="submission" date="2020-09" db="EMBL/GenBank/DDBJ databases">
        <authorList>
            <person name="Sun Q."/>
            <person name="Zhou Y."/>
        </authorList>
    </citation>
    <scope>NUCLEOTIDE SEQUENCE</scope>
    <source>
        <strain evidence="1">CGMCC 1.8984</strain>
    </source>
</reference>